<organism evidence="9 10">
    <name type="scientific">Cladobotryum mycophilum</name>
    <dbReference type="NCBI Taxonomy" id="491253"/>
    <lineage>
        <taxon>Eukaryota</taxon>
        <taxon>Fungi</taxon>
        <taxon>Dikarya</taxon>
        <taxon>Ascomycota</taxon>
        <taxon>Pezizomycotina</taxon>
        <taxon>Sordariomycetes</taxon>
        <taxon>Hypocreomycetidae</taxon>
        <taxon>Hypocreales</taxon>
        <taxon>Hypocreaceae</taxon>
        <taxon>Cladobotryum</taxon>
    </lineage>
</organism>
<evidence type="ECO:0000256" key="6">
    <source>
        <dbReference type="ARBA" id="ARBA00023157"/>
    </source>
</evidence>
<proteinExistence type="inferred from homology"/>
<dbReference type="SMART" id="SM01110">
    <property type="entry name" value="Cutinase"/>
    <property type="match status" value="1"/>
</dbReference>
<dbReference type="EMBL" id="JAVFKD010000002">
    <property type="protein sequence ID" value="KAK5996356.1"/>
    <property type="molecule type" value="Genomic_DNA"/>
</dbReference>
<comment type="catalytic activity">
    <reaction evidence="7">
        <text>cutin + H2O = cutin monomers.</text>
        <dbReference type="EC" id="3.1.1.74"/>
    </reaction>
</comment>
<evidence type="ECO:0000313" key="9">
    <source>
        <dbReference type="EMBL" id="KAK5996356.1"/>
    </source>
</evidence>
<evidence type="ECO:0000256" key="8">
    <source>
        <dbReference type="SAM" id="SignalP"/>
    </source>
</evidence>
<dbReference type="InterPro" id="IPR011150">
    <property type="entry name" value="Cutinase_monf"/>
</dbReference>
<evidence type="ECO:0000256" key="4">
    <source>
        <dbReference type="ARBA" id="ARBA00022729"/>
    </source>
</evidence>
<dbReference type="Gene3D" id="3.40.50.1820">
    <property type="entry name" value="alpha/beta hydrolase"/>
    <property type="match status" value="1"/>
</dbReference>
<evidence type="ECO:0000256" key="1">
    <source>
        <dbReference type="ARBA" id="ARBA00007534"/>
    </source>
</evidence>
<reference evidence="9 10" key="1">
    <citation type="submission" date="2024-01" db="EMBL/GenBank/DDBJ databases">
        <title>Complete genome of Cladobotryum mycophilum ATHUM6906.</title>
        <authorList>
            <person name="Christinaki A.C."/>
            <person name="Myridakis A.I."/>
            <person name="Kouvelis V.N."/>
        </authorList>
    </citation>
    <scope>NUCLEOTIDE SEQUENCE [LARGE SCALE GENOMIC DNA]</scope>
    <source>
        <strain evidence="9 10">ATHUM6906</strain>
    </source>
</reference>
<keyword evidence="10" id="KW-1185">Reference proteome</keyword>
<evidence type="ECO:0000313" key="10">
    <source>
        <dbReference type="Proteomes" id="UP001338125"/>
    </source>
</evidence>
<dbReference type="PRINTS" id="PR00129">
    <property type="entry name" value="CUTINASE"/>
</dbReference>
<comment type="similarity">
    <text evidence="1">Belongs to the cutinase family.</text>
</comment>
<evidence type="ECO:0000256" key="2">
    <source>
        <dbReference type="ARBA" id="ARBA00013095"/>
    </source>
</evidence>
<keyword evidence="6" id="KW-1015">Disulfide bond</keyword>
<keyword evidence="5 9" id="KW-0378">Hydrolase</keyword>
<dbReference type="Pfam" id="PF01083">
    <property type="entry name" value="Cutinase"/>
    <property type="match status" value="1"/>
</dbReference>
<name>A0ABR0SW11_9HYPO</name>
<dbReference type="SUPFAM" id="SSF53474">
    <property type="entry name" value="alpha/beta-Hydrolases"/>
    <property type="match status" value="1"/>
</dbReference>
<evidence type="ECO:0000256" key="3">
    <source>
        <dbReference type="ARBA" id="ARBA00022487"/>
    </source>
</evidence>
<feature type="chain" id="PRO_5047048378" description="cutinase" evidence="8">
    <location>
        <begin position="18"/>
        <end position="247"/>
    </location>
</feature>
<evidence type="ECO:0000256" key="5">
    <source>
        <dbReference type="ARBA" id="ARBA00022801"/>
    </source>
</evidence>
<comment type="caution">
    <text evidence="9">The sequence shown here is derived from an EMBL/GenBank/DDBJ whole genome shotgun (WGS) entry which is preliminary data.</text>
</comment>
<dbReference type="Proteomes" id="UP001338125">
    <property type="component" value="Unassembled WGS sequence"/>
</dbReference>
<dbReference type="GO" id="GO:0016787">
    <property type="term" value="F:hydrolase activity"/>
    <property type="evidence" value="ECO:0007669"/>
    <property type="project" value="UniProtKB-KW"/>
</dbReference>
<evidence type="ECO:0000256" key="7">
    <source>
        <dbReference type="ARBA" id="ARBA00034045"/>
    </source>
</evidence>
<dbReference type="PANTHER" id="PTHR48250:SF1">
    <property type="entry name" value="CUTINASE"/>
    <property type="match status" value="1"/>
</dbReference>
<feature type="signal peptide" evidence="8">
    <location>
        <begin position="1"/>
        <end position="17"/>
    </location>
</feature>
<dbReference type="PANTHER" id="PTHR48250">
    <property type="entry name" value="CUTINASE 2-RELATED"/>
    <property type="match status" value="1"/>
</dbReference>
<keyword evidence="3" id="KW-0719">Serine esterase</keyword>
<dbReference type="EC" id="3.1.1.74" evidence="2"/>
<keyword evidence="4 8" id="KW-0732">Signal</keyword>
<sequence>MRIHSFLAGIFASQVLAYPSDMERTDSLEWTDLTAAIGEVIKLVPVNILTDDFCHSLTIVEKSLVALFGIQDTEKDGQYGDVTVLFARATCESGNVGVLVGPFLKKELQKRLGNKTVALQGAKYPGIIEDYYSPNPENGKPMADMIKSTIANCPNTKIVVGGFSQGCMVAHDAMDFLDADSASKVKAFVTFGDPYSQKAVAQIDQSKVKIYCHVGDNICVHGPLVLPQHVTYGLDVADAASFIISQL</sequence>
<gene>
    <name evidence="9" type="ORF">PT974_01690</name>
</gene>
<protein>
    <recommendedName>
        <fullName evidence="2">cutinase</fullName>
        <ecNumber evidence="2">3.1.1.74</ecNumber>
    </recommendedName>
</protein>
<dbReference type="InterPro" id="IPR029058">
    <property type="entry name" value="AB_hydrolase_fold"/>
</dbReference>
<accession>A0ABR0SW11</accession>
<dbReference type="InterPro" id="IPR000675">
    <property type="entry name" value="Cutinase/axe"/>
</dbReference>